<organism evidence="2 3">
    <name type="scientific">Faecalibacter bovis</name>
    <dbReference type="NCBI Taxonomy" id="2898187"/>
    <lineage>
        <taxon>Bacteria</taxon>
        <taxon>Pseudomonadati</taxon>
        <taxon>Bacteroidota</taxon>
        <taxon>Flavobacteriia</taxon>
        <taxon>Flavobacteriales</taxon>
        <taxon>Weeksellaceae</taxon>
        <taxon>Faecalibacter</taxon>
    </lineage>
</organism>
<dbReference type="Proteomes" id="UP000672011">
    <property type="component" value="Chromosome"/>
</dbReference>
<keyword evidence="3" id="KW-1185">Reference proteome</keyword>
<dbReference type="InterPro" id="IPR000182">
    <property type="entry name" value="GNAT_dom"/>
</dbReference>
<evidence type="ECO:0000259" key="1">
    <source>
        <dbReference type="PROSITE" id="PS51186"/>
    </source>
</evidence>
<dbReference type="EMBL" id="CP072842">
    <property type="protein sequence ID" value="QTV06938.1"/>
    <property type="molecule type" value="Genomic_DNA"/>
</dbReference>
<name>A0ABX7XGE6_9FLAO</name>
<dbReference type="PANTHER" id="PTHR43072">
    <property type="entry name" value="N-ACETYLTRANSFERASE"/>
    <property type="match status" value="1"/>
</dbReference>
<dbReference type="PROSITE" id="PS51186">
    <property type="entry name" value="GNAT"/>
    <property type="match status" value="1"/>
</dbReference>
<evidence type="ECO:0000313" key="2">
    <source>
        <dbReference type="EMBL" id="QTV06938.1"/>
    </source>
</evidence>
<dbReference type="InterPro" id="IPR016181">
    <property type="entry name" value="Acyl_CoA_acyltransferase"/>
</dbReference>
<dbReference type="CDD" id="cd04301">
    <property type="entry name" value="NAT_SF"/>
    <property type="match status" value="1"/>
</dbReference>
<dbReference type="RefSeq" id="WP_230477760.1">
    <property type="nucleotide sequence ID" value="NZ_CP072842.1"/>
</dbReference>
<dbReference type="SUPFAM" id="SSF55729">
    <property type="entry name" value="Acyl-CoA N-acyltransferases (Nat)"/>
    <property type="match status" value="1"/>
</dbReference>
<gene>
    <name evidence="2" type="ORF">J9309_06430</name>
</gene>
<dbReference type="PANTHER" id="PTHR43072:SF60">
    <property type="entry name" value="L-2,4-DIAMINOBUTYRIC ACID ACETYLTRANSFERASE"/>
    <property type="match status" value="1"/>
</dbReference>
<dbReference type="Gene3D" id="3.40.630.30">
    <property type="match status" value="1"/>
</dbReference>
<feature type="domain" description="N-acetyltransferase" evidence="1">
    <location>
        <begin position="2"/>
        <end position="147"/>
    </location>
</feature>
<accession>A0ABX7XGE6</accession>
<proteinExistence type="predicted"/>
<reference evidence="2 3" key="1">
    <citation type="journal article" date="2021" name="Int. J. Syst. Evol. Microbiol.">
        <title>Faecalibacter bovis sp. nov., isolated from cow faeces.</title>
        <authorList>
            <person name="Li F."/>
            <person name="Zhao W."/>
            <person name="Hong Q."/>
            <person name="Shao Q."/>
            <person name="Song J."/>
            <person name="Yang S."/>
        </authorList>
    </citation>
    <scope>NUCLEOTIDE SEQUENCE [LARGE SCALE GENOMIC DNA]</scope>
    <source>
        <strain evidence="2 3">ZY171143</strain>
    </source>
</reference>
<dbReference type="Pfam" id="PF00583">
    <property type="entry name" value="Acetyltransf_1"/>
    <property type="match status" value="1"/>
</dbReference>
<sequence length="147" mass="17063">MIITANLQHLDELALLFDMYRQFYDKPSDVPAAKEFLTERIQNKESVIYCAVNDKNKITGFIQLYPLFSSTRLKRFWILNDLFVYSEHRGNGFSKALIEQAKELCKQTNACGMLLETSKTNNIGNNLYPSSGFALRDDANFYEWEIK</sequence>
<reference evidence="3" key="2">
    <citation type="submission" date="2021-04" db="EMBL/GenBank/DDBJ databases">
        <title>Taxonomy of Flavobacteriaceae bacterium ZY171143.</title>
        <authorList>
            <person name="Li F."/>
        </authorList>
    </citation>
    <scope>NUCLEOTIDE SEQUENCE [LARGE SCALE GENOMIC DNA]</scope>
    <source>
        <strain evidence="3">ZY171143</strain>
    </source>
</reference>
<protein>
    <submittedName>
        <fullName evidence="2">GNAT family N-acetyltransferase</fullName>
    </submittedName>
</protein>
<evidence type="ECO:0000313" key="3">
    <source>
        <dbReference type="Proteomes" id="UP000672011"/>
    </source>
</evidence>